<evidence type="ECO:0000256" key="7">
    <source>
        <dbReference type="ARBA" id="ARBA00036525"/>
    </source>
</evidence>
<keyword evidence="5 8" id="KW-0067">ATP-binding</keyword>
<dbReference type="SUPFAM" id="SSF56104">
    <property type="entry name" value="SAICAR synthase-like"/>
    <property type="match status" value="1"/>
</dbReference>
<dbReference type="PANTHER" id="PTHR12400:SF51">
    <property type="entry name" value="INOSITOL POLYPHOSPHATE MULTIKINASE"/>
    <property type="match status" value="1"/>
</dbReference>
<comment type="caution">
    <text evidence="9">The sequence shown here is derived from an EMBL/GenBank/DDBJ whole genome shotgun (WGS) entry which is preliminary data.</text>
</comment>
<dbReference type="PANTHER" id="PTHR12400">
    <property type="entry name" value="INOSITOL POLYPHOSPHATE KINASE"/>
    <property type="match status" value="1"/>
</dbReference>
<dbReference type="InterPro" id="IPR038286">
    <property type="entry name" value="IPK_sf"/>
</dbReference>
<evidence type="ECO:0000256" key="4">
    <source>
        <dbReference type="ARBA" id="ARBA00022777"/>
    </source>
</evidence>
<evidence type="ECO:0000256" key="6">
    <source>
        <dbReference type="ARBA" id="ARBA00036164"/>
    </source>
</evidence>
<evidence type="ECO:0000313" key="10">
    <source>
        <dbReference type="Proteomes" id="UP001472677"/>
    </source>
</evidence>
<proteinExistence type="inferred from homology"/>
<comment type="similarity">
    <text evidence="1 8">Belongs to the inositol phosphokinase (IPK) family.</text>
</comment>
<evidence type="ECO:0000256" key="5">
    <source>
        <dbReference type="ARBA" id="ARBA00022840"/>
    </source>
</evidence>
<keyword evidence="10" id="KW-1185">Reference proteome</keyword>
<dbReference type="EMBL" id="JBBPBM010000309">
    <property type="protein sequence ID" value="KAK8497406.1"/>
    <property type="molecule type" value="Genomic_DNA"/>
</dbReference>
<dbReference type="Gene3D" id="3.30.470.160">
    <property type="entry name" value="Inositol polyphosphate kinase"/>
    <property type="match status" value="1"/>
</dbReference>
<gene>
    <name evidence="9" type="ORF">V6N12_016926</name>
</gene>
<organism evidence="9 10">
    <name type="scientific">Hibiscus sabdariffa</name>
    <name type="common">roselle</name>
    <dbReference type="NCBI Taxonomy" id="183260"/>
    <lineage>
        <taxon>Eukaryota</taxon>
        <taxon>Viridiplantae</taxon>
        <taxon>Streptophyta</taxon>
        <taxon>Embryophyta</taxon>
        <taxon>Tracheophyta</taxon>
        <taxon>Spermatophyta</taxon>
        <taxon>Magnoliopsida</taxon>
        <taxon>eudicotyledons</taxon>
        <taxon>Gunneridae</taxon>
        <taxon>Pentapetalae</taxon>
        <taxon>rosids</taxon>
        <taxon>malvids</taxon>
        <taxon>Malvales</taxon>
        <taxon>Malvaceae</taxon>
        <taxon>Malvoideae</taxon>
        <taxon>Hibiscus</taxon>
    </lineage>
</organism>
<comment type="function">
    <text evidence="8">Inositol phosphate kinase with a broad substrate specificity.</text>
</comment>
<keyword evidence="3 8" id="KW-0547">Nucleotide-binding</keyword>
<accession>A0ABR2AV18</accession>
<comment type="catalytic activity">
    <reaction evidence="6 8">
        <text>1D-myo-inositol 1,4,5-trisphosphate + 2 ATP = 1D-myo-inositol 1,3,4,5,6-pentakisphosphate + 2 ADP + 2 H(+)</text>
        <dbReference type="Rhea" id="RHEA:32359"/>
        <dbReference type="ChEBI" id="CHEBI:15378"/>
        <dbReference type="ChEBI" id="CHEBI:30616"/>
        <dbReference type="ChEBI" id="CHEBI:57733"/>
        <dbReference type="ChEBI" id="CHEBI:203600"/>
        <dbReference type="ChEBI" id="CHEBI:456216"/>
        <dbReference type="EC" id="2.7.1.151"/>
    </reaction>
</comment>
<evidence type="ECO:0000313" key="9">
    <source>
        <dbReference type="EMBL" id="KAK8497406.1"/>
    </source>
</evidence>
<dbReference type="Pfam" id="PF03770">
    <property type="entry name" value="IPK"/>
    <property type="match status" value="1"/>
</dbReference>
<evidence type="ECO:0000256" key="1">
    <source>
        <dbReference type="ARBA" id="ARBA00007374"/>
    </source>
</evidence>
<name>A0ABR2AV18_9ROSI</name>
<dbReference type="EC" id="2.7.1.151" evidence="8"/>
<reference evidence="9 10" key="1">
    <citation type="journal article" date="2024" name="G3 (Bethesda)">
        <title>Genome assembly of Hibiscus sabdariffa L. provides insights into metabolisms of medicinal natural products.</title>
        <authorList>
            <person name="Kim T."/>
        </authorList>
    </citation>
    <scope>NUCLEOTIDE SEQUENCE [LARGE SCALE GENOMIC DNA]</scope>
    <source>
        <strain evidence="9">TK-2024</strain>
        <tissue evidence="9">Old leaves</tissue>
    </source>
</reference>
<dbReference type="Proteomes" id="UP001472677">
    <property type="component" value="Unassembled WGS sequence"/>
</dbReference>
<evidence type="ECO:0000256" key="8">
    <source>
        <dbReference type="RuleBase" id="RU363090"/>
    </source>
</evidence>
<protein>
    <recommendedName>
        <fullName evidence="8">Inositol polyphosphate multikinase</fullName>
        <ecNumber evidence="8">2.7.1.140</ecNumber>
        <ecNumber evidence="8">2.7.1.151</ecNumber>
    </recommendedName>
</protein>
<comment type="catalytic activity">
    <reaction evidence="7 8">
        <text>1D-myo-inositol 1,3,4,6-tetrakisphosphate + ATP = 1D-myo-inositol 1,3,4,5,6-pentakisphosphate + ADP + H(+)</text>
        <dbReference type="Rhea" id="RHEA:12717"/>
        <dbReference type="ChEBI" id="CHEBI:15378"/>
        <dbReference type="ChEBI" id="CHEBI:30616"/>
        <dbReference type="ChEBI" id="CHEBI:57660"/>
        <dbReference type="ChEBI" id="CHEBI:57733"/>
        <dbReference type="ChEBI" id="CHEBI:456216"/>
        <dbReference type="EC" id="2.7.1.140"/>
    </reaction>
</comment>
<dbReference type="EC" id="2.7.1.140" evidence="8"/>
<evidence type="ECO:0000256" key="3">
    <source>
        <dbReference type="ARBA" id="ARBA00022741"/>
    </source>
</evidence>
<evidence type="ECO:0000256" key="2">
    <source>
        <dbReference type="ARBA" id="ARBA00022679"/>
    </source>
</evidence>
<keyword evidence="4 8" id="KW-0418">Kinase</keyword>
<keyword evidence="2 8" id="KW-0808">Transferase</keyword>
<sequence>METRVAKEKRFGRIEMCSNKNGIILNAACVLFHGKNMIRIRMPTALDAPIFDWGFSFKVDASPLFNHHSSPQNHQLAFLQASPGRRTRHQGAGLLSFVIFGHTASGPHPQILSCFLWQPTFGGLRWLRFTPPPSPARFASNHLDPSILDVKMGSRTWYPEASDDYIQRCLDKDRTTTTVSLGFRISGLQIYGNKESGFWKPSRKDVLNFTVDNVRLVLRKFVSFSVDSNTKPDCCFAHNVYGGPAGILEQLLELKTWFEDQTIYHFNSSSLLILFDKKSLWEGRTPFAEVKLIDFAHVEEGKGVIDHNFLGGLCSFIKFISEILTDLNESTTEGRFTEPEKKCFCNTP</sequence>
<dbReference type="InterPro" id="IPR005522">
    <property type="entry name" value="IPK"/>
</dbReference>